<dbReference type="AlphaFoldDB" id="A0A167GXJ7"/>
<dbReference type="GeneID" id="48572109"/>
<accession>A0A167GXJ7</accession>
<comment type="caution">
    <text evidence="1">The sequence shown here is derived from an EMBL/GenBank/DDBJ whole genome shotgun (WGS) entry which is preliminary data.</text>
</comment>
<reference evidence="1 2" key="1">
    <citation type="submission" date="2016-03" db="EMBL/GenBank/DDBJ databases">
        <authorList>
            <consortium name="Pathogen Informatics"/>
        </authorList>
    </citation>
    <scope>NUCLEOTIDE SEQUENCE [LARGE SCALE GENOMIC DNA]</scope>
    <source>
        <strain evidence="2">e1527</strain>
    </source>
</reference>
<dbReference type="RefSeq" id="WP_063154875.1">
    <property type="nucleotide sequence ID" value="NZ_CP039452.1"/>
</dbReference>
<dbReference type="PANTHER" id="PTHR38733">
    <property type="entry name" value="PROTEIN MCRC"/>
    <property type="match status" value="1"/>
</dbReference>
<organism evidence="1 2">
    <name type="scientific">Enterobacter bugandensis</name>
    <dbReference type="NCBI Taxonomy" id="881260"/>
    <lineage>
        <taxon>Bacteria</taxon>
        <taxon>Pseudomonadati</taxon>
        <taxon>Pseudomonadota</taxon>
        <taxon>Gammaproteobacteria</taxon>
        <taxon>Enterobacterales</taxon>
        <taxon>Enterobacteriaceae</taxon>
        <taxon>Enterobacter</taxon>
    </lineage>
</organism>
<protein>
    <submittedName>
        <fullName evidence="1">5-methylcytosine restriction system component-like protein</fullName>
    </submittedName>
</protein>
<dbReference type="InterPro" id="IPR019292">
    <property type="entry name" value="McrC"/>
</dbReference>
<dbReference type="Proteomes" id="UP000076063">
    <property type="component" value="Unassembled WGS sequence"/>
</dbReference>
<evidence type="ECO:0000313" key="2">
    <source>
        <dbReference type="Proteomes" id="UP000076063"/>
    </source>
</evidence>
<name>A0A167GXJ7_9ENTR</name>
<dbReference type="PANTHER" id="PTHR38733:SF1">
    <property type="entry name" value="TYPE IV METHYL-DIRECTED RESTRICTION ENZYME ECOKMCRBC"/>
    <property type="match status" value="1"/>
</dbReference>
<proteinExistence type="predicted"/>
<dbReference type="Pfam" id="PF10117">
    <property type="entry name" value="McrBC"/>
    <property type="match status" value="1"/>
</dbReference>
<sequence length="434" mass="50407">MTGRRQWSTFEYGYLVSKEDSGRVKDAVELPPACFAWLEQCCLNDDAEYDARLLTLKTVGRVKVLQVKNYVGVIALPGGAFIEVLPKTGHDNAREQLMMMLRTLKTFRHIATTSASIKTSRMPLMDIFIHQFIQSVQAVLQQGLKRDYLRQQENLPWMKGKLRVSAQLSTNSVRRDRFQVEYDEYSVDRPENRILKTAIDTVSRLTRNPQLIQQLRPLQSAFEGIPPVVDTAHAFDLVRLDRHMHHYEQALEWAKLILHGESPLCMQGHADAISLLFPMEAVFESFVAAWMRHHHHQRYQIDTQAKTHTLARYHTRYMFRLKPDIWLRPYDTSKHSSIICDTKWKKIKPHKPGFNISQSDLYQMLAYGTKYLDSRGDMILIYPQYDGFSDALPHPFELHKPDSHALRLWVVPFTIGTSIQNSILHLPESLKLRN</sequence>
<gene>
    <name evidence="1" type="primary">mcrC</name>
    <name evidence="1" type="ORF">SAMEA2273372_01881</name>
</gene>
<dbReference type="EMBL" id="FJZI01000003">
    <property type="protein sequence ID" value="CZX45186.1"/>
    <property type="molecule type" value="Genomic_DNA"/>
</dbReference>
<evidence type="ECO:0000313" key="1">
    <source>
        <dbReference type="EMBL" id="CZX45186.1"/>
    </source>
</evidence>